<dbReference type="InterPro" id="IPR036390">
    <property type="entry name" value="WH_DNA-bd_sf"/>
</dbReference>
<dbReference type="InterPro" id="IPR036388">
    <property type="entry name" value="WH-like_DNA-bd_sf"/>
</dbReference>
<evidence type="ECO:0000256" key="4">
    <source>
        <dbReference type="ARBA" id="ARBA00023163"/>
    </source>
</evidence>
<dbReference type="SUPFAM" id="SSF46785">
    <property type="entry name" value="Winged helix' DNA-binding domain"/>
    <property type="match status" value="1"/>
</dbReference>
<dbReference type="PANTHER" id="PTHR30346:SF0">
    <property type="entry name" value="HCA OPERON TRANSCRIPTIONAL ACTIVATOR HCAR"/>
    <property type="match status" value="1"/>
</dbReference>
<keyword evidence="7" id="KW-1185">Reference proteome</keyword>
<dbReference type="PANTHER" id="PTHR30346">
    <property type="entry name" value="TRANSCRIPTIONAL DUAL REGULATOR HCAR-RELATED"/>
    <property type="match status" value="1"/>
</dbReference>
<name>A0ABT2T614_9FIRM</name>
<proteinExistence type="inferred from homology"/>
<reference evidence="6 7" key="1">
    <citation type="journal article" date="2021" name="ISME Commun">
        <title>Automated analysis of genomic sequences facilitates high-throughput and comprehensive description of bacteria.</title>
        <authorList>
            <person name="Hitch T.C.A."/>
        </authorList>
    </citation>
    <scope>NUCLEOTIDE SEQUENCE [LARGE SCALE GENOMIC DNA]</scope>
    <source>
        <strain evidence="6 7">Sanger_18</strain>
    </source>
</reference>
<dbReference type="PRINTS" id="PR00039">
    <property type="entry name" value="HTHLYSR"/>
</dbReference>
<dbReference type="Pfam" id="PF00126">
    <property type="entry name" value="HTH_1"/>
    <property type="match status" value="1"/>
</dbReference>
<protein>
    <submittedName>
        <fullName evidence="6">LysR family transcriptional regulator</fullName>
    </submittedName>
</protein>
<dbReference type="Gene3D" id="1.10.10.10">
    <property type="entry name" value="Winged helix-like DNA-binding domain superfamily/Winged helix DNA-binding domain"/>
    <property type="match status" value="1"/>
</dbReference>
<dbReference type="Proteomes" id="UP001652432">
    <property type="component" value="Unassembled WGS sequence"/>
</dbReference>
<accession>A0ABT2T614</accession>
<dbReference type="Gene3D" id="3.40.190.10">
    <property type="entry name" value="Periplasmic binding protein-like II"/>
    <property type="match status" value="2"/>
</dbReference>
<evidence type="ECO:0000313" key="6">
    <source>
        <dbReference type="EMBL" id="MCU6745690.1"/>
    </source>
</evidence>
<evidence type="ECO:0000256" key="3">
    <source>
        <dbReference type="ARBA" id="ARBA00023125"/>
    </source>
</evidence>
<keyword evidence="2" id="KW-0805">Transcription regulation</keyword>
<dbReference type="EMBL" id="JAOQKJ010000015">
    <property type="protein sequence ID" value="MCU6745690.1"/>
    <property type="molecule type" value="Genomic_DNA"/>
</dbReference>
<feature type="domain" description="HTH lysR-type" evidence="5">
    <location>
        <begin position="1"/>
        <end position="58"/>
    </location>
</feature>
<dbReference type="PROSITE" id="PS50931">
    <property type="entry name" value="HTH_LYSR"/>
    <property type="match status" value="1"/>
</dbReference>
<evidence type="ECO:0000256" key="1">
    <source>
        <dbReference type="ARBA" id="ARBA00009437"/>
    </source>
</evidence>
<dbReference type="SUPFAM" id="SSF53850">
    <property type="entry name" value="Periplasmic binding protein-like II"/>
    <property type="match status" value="1"/>
</dbReference>
<evidence type="ECO:0000313" key="7">
    <source>
        <dbReference type="Proteomes" id="UP001652432"/>
    </source>
</evidence>
<dbReference type="RefSeq" id="WP_262575720.1">
    <property type="nucleotide sequence ID" value="NZ_JAOQKJ010000015.1"/>
</dbReference>
<comment type="similarity">
    <text evidence="1">Belongs to the LysR transcriptional regulatory family.</text>
</comment>
<dbReference type="InterPro" id="IPR005119">
    <property type="entry name" value="LysR_subst-bd"/>
</dbReference>
<dbReference type="Pfam" id="PF03466">
    <property type="entry name" value="LysR_substrate"/>
    <property type="match status" value="1"/>
</dbReference>
<sequence length="303" mass="34999">MNLKQMEYFVAVAEQLNFTRAARQCFVSQTAMTLQIQSLEEKVGVPLFVRDKHHVELTAAGKVYLKEARVILIRAEEAAKLARTAAEGVYGELTIGFIRGYEQSRFSETLRSFREAYPHISIHLVRENMTTLYKLLEDGTCDVVFNLSQFTQSFEDLEHRFLKRYPMMAVLYPGHILSGENHLQYRDLAREDFIIMQPKGRSNDEAEEVLICYNRGGFIPNIILREQEVQTVLLEVSAGFGIAILPEYAVRYYRNARNLVIVPLVREDGSAEQLDLEIGWKRENKNPAIEKLLAWMKTHEYTE</sequence>
<evidence type="ECO:0000259" key="5">
    <source>
        <dbReference type="PROSITE" id="PS50931"/>
    </source>
</evidence>
<keyword evidence="3" id="KW-0238">DNA-binding</keyword>
<evidence type="ECO:0000256" key="2">
    <source>
        <dbReference type="ARBA" id="ARBA00023015"/>
    </source>
</evidence>
<organism evidence="6 7">
    <name type="scientific">Suilimivivens aceti</name>
    <dbReference type="NCBI Taxonomy" id="2981774"/>
    <lineage>
        <taxon>Bacteria</taxon>
        <taxon>Bacillati</taxon>
        <taxon>Bacillota</taxon>
        <taxon>Clostridia</taxon>
        <taxon>Lachnospirales</taxon>
        <taxon>Lachnospiraceae</taxon>
        <taxon>Suilimivivens</taxon>
    </lineage>
</organism>
<dbReference type="CDD" id="cd08414">
    <property type="entry name" value="PBP2_LTTR_aromatics_like"/>
    <property type="match status" value="1"/>
</dbReference>
<keyword evidence="4" id="KW-0804">Transcription</keyword>
<gene>
    <name evidence="6" type="ORF">OCV77_14535</name>
</gene>
<dbReference type="InterPro" id="IPR000847">
    <property type="entry name" value="LysR_HTH_N"/>
</dbReference>
<comment type="caution">
    <text evidence="6">The sequence shown here is derived from an EMBL/GenBank/DDBJ whole genome shotgun (WGS) entry which is preliminary data.</text>
</comment>